<dbReference type="PANTHER" id="PTHR44757:SF2">
    <property type="entry name" value="BIOFILM ARCHITECTURE MAINTENANCE PROTEIN MBAA"/>
    <property type="match status" value="1"/>
</dbReference>
<dbReference type="Pfam" id="PF00990">
    <property type="entry name" value="GGDEF"/>
    <property type="match status" value="1"/>
</dbReference>
<feature type="domain" description="EAL" evidence="8">
    <location>
        <begin position="308"/>
        <end position="561"/>
    </location>
</feature>
<evidence type="ECO:0000259" key="8">
    <source>
        <dbReference type="PROSITE" id="PS50883"/>
    </source>
</evidence>
<dbReference type="PANTHER" id="PTHR44757">
    <property type="entry name" value="DIGUANYLATE CYCLASE DGCP"/>
    <property type="match status" value="1"/>
</dbReference>
<keyword evidence="4" id="KW-0973">c-di-GMP</keyword>
<dbReference type="Pfam" id="PF00072">
    <property type="entry name" value="Response_reg"/>
    <property type="match status" value="1"/>
</dbReference>
<comment type="cofactor">
    <cofactor evidence="1">
        <name>Mg(2+)</name>
        <dbReference type="ChEBI" id="CHEBI:18420"/>
    </cofactor>
</comment>
<dbReference type="Proteomes" id="UP001220662">
    <property type="component" value="Unassembled WGS sequence"/>
</dbReference>
<evidence type="ECO:0000256" key="5">
    <source>
        <dbReference type="ARBA" id="ARBA00051114"/>
    </source>
</evidence>
<dbReference type="CDD" id="cd01948">
    <property type="entry name" value="EAL"/>
    <property type="match status" value="1"/>
</dbReference>
<dbReference type="GO" id="GO:0000160">
    <property type="term" value="P:phosphorelay signal transduction system"/>
    <property type="evidence" value="ECO:0007669"/>
    <property type="project" value="InterPro"/>
</dbReference>
<dbReference type="SUPFAM" id="SSF52172">
    <property type="entry name" value="CheY-like"/>
    <property type="match status" value="1"/>
</dbReference>
<accession>A0A1A9KDI5</accession>
<dbReference type="SMART" id="SM00448">
    <property type="entry name" value="REC"/>
    <property type="match status" value="1"/>
</dbReference>
<name>A0A1A9KDI5_9PSED</name>
<dbReference type="AlphaFoldDB" id="A0A1A9KDI5"/>
<evidence type="ECO:0000313" key="10">
    <source>
        <dbReference type="EMBL" id="ANI15582.1"/>
    </source>
</evidence>
<dbReference type="SMART" id="SM00267">
    <property type="entry name" value="GGDEF"/>
    <property type="match status" value="1"/>
</dbReference>
<evidence type="ECO:0000256" key="4">
    <source>
        <dbReference type="ARBA" id="ARBA00022636"/>
    </source>
</evidence>
<dbReference type="InterPro" id="IPR043128">
    <property type="entry name" value="Rev_trsase/Diguanyl_cyclase"/>
</dbReference>
<evidence type="ECO:0000256" key="6">
    <source>
        <dbReference type="PROSITE-ProRule" id="PRU00169"/>
    </source>
</evidence>
<feature type="domain" description="Response regulatory" evidence="7">
    <location>
        <begin position="11"/>
        <end position="126"/>
    </location>
</feature>
<dbReference type="FunFam" id="3.30.70.270:FF:000001">
    <property type="entry name" value="Diguanylate cyclase domain protein"/>
    <property type="match status" value="1"/>
</dbReference>
<evidence type="ECO:0000256" key="3">
    <source>
        <dbReference type="ARBA" id="ARBA00012282"/>
    </source>
</evidence>
<evidence type="ECO:0000256" key="1">
    <source>
        <dbReference type="ARBA" id="ARBA00001946"/>
    </source>
</evidence>
<evidence type="ECO:0000259" key="7">
    <source>
        <dbReference type="PROSITE" id="PS50110"/>
    </source>
</evidence>
<dbReference type="FunFam" id="3.20.20.450:FF:000001">
    <property type="entry name" value="Cyclic di-GMP phosphodiesterase yahA"/>
    <property type="match status" value="1"/>
</dbReference>
<comment type="subcellular location">
    <subcellularLocation>
        <location evidence="2">Cell inner membrane</location>
    </subcellularLocation>
</comment>
<dbReference type="InterPro" id="IPR052155">
    <property type="entry name" value="Biofilm_reg_signaling"/>
</dbReference>
<gene>
    <name evidence="10" type="ORF">A9C11_17055</name>
    <name evidence="11" type="ORF">P3W55_04980</name>
</gene>
<dbReference type="Gene3D" id="3.30.70.270">
    <property type="match status" value="1"/>
</dbReference>
<dbReference type="SUPFAM" id="SSF141868">
    <property type="entry name" value="EAL domain-like"/>
    <property type="match status" value="1"/>
</dbReference>
<dbReference type="InterPro" id="IPR000160">
    <property type="entry name" value="GGDEF_dom"/>
</dbReference>
<dbReference type="Gene3D" id="3.40.50.2300">
    <property type="match status" value="1"/>
</dbReference>
<organism evidence="10 12">
    <name type="scientific">Pseudomonas citronellolis</name>
    <dbReference type="NCBI Taxonomy" id="53408"/>
    <lineage>
        <taxon>Bacteria</taxon>
        <taxon>Pseudomonadati</taxon>
        <taxon>Pseudomonadota</taxon>
        <taxon>Gammaproteobacteria</taxon>
        <taxon>Pseudomonadales</taxon>
        <taxon>Pseudomonadaceae</taxon>
        <taxon>Pseudomonas</taxon>
    </lineage>
</organism>
<evidence type="ECO:0000256" key="2">
    <source>
        <dbReference type="ARBA" id="ARBA00004533"/>
    </source>
</evidence>
<dbReference type="SMART" id="SM00052">
    <property type="entry name" value="EAL"/>
    <property type="match status" value="1"/>
</dbReference>
<dbReference type="NCBIfam" id="TIGR00254">
    <property type="entry name" value="GGDEF"/>
    <property type="match status" value="1"/>
</dbReference>
<comment type="catalytic activity">
    <reaction evidence="5">
        <text>3',3'-c-di-GMP + H2O = 5'-phosphoguanylyl(3'-&gt;5')guanosine + H(+)</text>
        <dbReference type="Rhea" id="RHEA:24902"/>
        <dbReference type="ChEBI" id="CHEBI:15377"/>
        <dbReference type="ChEBI" id="CHEBI:15378"/>
        <dbReference type="ChEBI" id="CHEBI:58754"/>
        <dbReference type="ChEBI" id="CHEBI:58805"/>
        <dbReference type="EC" id="3.1.4.52"/>
    </reaction>
    <physiologicalReaction direction="left-to-right" evidence="5">
        <dbReference type="Rhea" id="RHEA:24903"/>
    </physiologicalReaction>
</comment>
<dbReference type="Pfam" id="PF00563">
    <property type="entry name" value="EAL"/>
    <property type="match status" value="1"/>
</dbReference>
<evidence type="ECO:0000259" key="9">
    <source>
        <dbReference type="PROSITE" id="PS50887"/>
    </source>
</evidence>
<dbReference type="InterPro" id="IPR011006">
    <property type="entry name" value="CheY-like_superfamily"/>
</dbReference>
<dbReference type="GO" id="GO:0071111">
    <property type="term" value="F:cyclic-guanylate-specific phosphodiesterase activity"/>
    <property type="evidence" value="ECO:0007669"/>
    <property type="project" value="UniProtKB-EC"/>
</dbReference>
<dbReference type="GO" id="GO:0071732">
    <property type="term" value="P:cellular response to nitric oxide"/>
    <property type="evidence" value="ECO:0007669"/>
    <property type="project" value="UniProtKB-ARBA"/>
</dbReference>
<dbReference type="EC" id="3.1.4.52" evidence="3"/>
<evidence type="ECO:0000313" key="12">
    <source>
        <dbReference type="Proteomes" id="UP000077748"/>
    </source>
</evidence>
<dbReference type="RefSeq" id="WP_064583359.1">
    <property type="nucleotide sequence ID" value="NZ_CP015878.1"/>
</dbReference>
<dbReference type="GO" id="GO:0005886">
    <property type="term" value="C:plasma membrane"/>
    <property type="evidence" value="ECO:0007669"/>
    <property type="project" value="UniProtKB-SubCell"/>
</dbReference>
<evidence type="ECO:0000313" key="11">
    <source>
        <dbReference type="EMBL" id="MDF3841060.1"/>
    </source>
</evidence>
<protein>
    <recommendedName>
        <fullName evidence="3">cyclic-guanylate-specific phosphodiesterase</fullName>
        <ecNumber evidence="3">3.1.4.52</ecNumber>
    </recommendedName>
</protein>
<dbReference type="CDD" id="cd01949">
    <property type="entry name" value="GGDEF"/>
    <property type="match status" value="1"/>
</dbReference>
<dbReference type="Gene3D" id="3.20.20.450">
    <property type="entry name" value="EAL domain"/>
    <property type="match status" value="1"/>
</dbReference>
<dbReference type="InterPro" id="IPR001633">
    <property type="entry name" value="EAL_dom"/>
</dbReference>
<dbReference type="EMBL" id="JARJLR010000099">
    <property type="protein sequence ID" value="MDF3841060.1"/>
    <property type="molecule type" value="Genomic_DNA"/>
</dbReference>
<feature type="domain" description="GGDEF" evidence="9">
    <location>
        <begin position="166"/>
        <end position="299"/>
    </location>
</feature>
<reference evidence="11" key="2">
    <citation type="submission" date="2023-03" db="EMBL/GenBank/DDBJ databases">
        <title>Draft assemblies of triclosan tolerant bacteria isolated from returned activated sludge.</title>
        <authorList>
            <person name="Van Hamelsveld S."/>
        </authorList>
    </citation>
    <scope>NUCLEOTIDE SEQUENCE</scope>
    <source>
        <strain evidence="11">GW210015_S63</strain>
    </source>
</reference>
<dbReference type="InterPro" id="IPR029787">
    <property type="entry name" value="Nucleotide_cyclase"/>
</dbReference>
<dbReference type="PROSITE" id="PS50110">
    <property type="entry name" value="RESPONSE_REGULATORY"/>
    <property type="match status" value="1"/>
</dbReference>
<dbReference type="SUPFAM" id="SSF55073">
    <property type="entry name" value="Nucleotide cyclase"/>
    <property type="match status" value="1"/>
</dbReference>
<feature type="modified residue" description="4-aspartylphosphate" evidence="6">
    <location>
        <position position="59"/>
    </location>
</feature>
<dbReference type="PROSITE" id="PS50883">
    <property type="entry name" value="EAL"/>
    <property type="match status" value="1"/>
</dbReference>
<sequence length="563" mass="61840">MPEDPRNFDSVILIVDDQVSDIQLLGEAARGLGVTHFASDGRQALELARRIRPDVVLLDIEMPGMDGFEVCQALMADAKLNDAAVIFVTAYDQVSHELRALQMGGVDFITKPMNLPVARARIRTHARLRHMAKILANQDPLTNLPNRALLADRMAQAIEGARRNQQRVGLLLLDLDNFKAVNDAEGHSLGDAILQETALRLSRQCRAMDTVCRPGGDEFAVLLPEVHSLESIGDFAARVQAALGEPYVIRGTSYHLTASIGISLYPDDSDGAEDLYRHADAAMYQAKAAGRNGYSFFSADIEARMRERHLLERHMRLALELGVFEVFYQAKVHAATRAIVGVEALIRWRDGEGRLVPPAEFIPLAEETGLIVPIGQQILLRACQDARAWNDAGHALTVSVNISAVQFRSESFVDQVAEILAQTGMQPGNLELEITEGVLASDRYASRQTLAALRELGVRIAIDDFGTGYSSLAYLKRFPVDVLKIDQSFVRDMLQDRSDAAIIEAIIKLAQALGLELVAEGVECPNQERALAALGCPVMQGYLYCRPVPRDDMSRLLATGLQP</sequence>
<proteinExistence type="predicted"/>
<dbReference type="Proteomes" id="UP000077748">
    <property type="component" value="Chromosome"/>
</dbReference>
<dbReference type="InterPro" id="IPR035919">
    <property type="entry name" value="EAL_sf"/>
</dbReference>
<dbReference type="EMBL" id="CP015878">
    <property type="protein sequence ID" value="ANI15582.1"/>
    <property type="molecule type" value="Genomic_DNA"/>
</dbReference>
<dbReference type="InterPro" id="IPR001789">
    <property type="entry name" value="Sig_transdc_resp-reg_receiver"/>
</dbReference>
<reference evidence="10 12" key="1">
    <citation type="submission" date="2016-05" db="EMBL/GenBank/DDBJ databases">
        <title>Genome Sequence of Pseudomonas citronellolis Strain SJTE-3, an Estrogens and Persistent Organic Pollutants degradation strain.</title>
        <authorList>
            <person name="Liang R."/>
        </authorList>
    </citation>
    <scope>NUCLEOTIDE SEQUENCE [LARGE SCALE GENOMIC DNA]</scope>
    <source>
        <strain evidence="10 12">SJTE-3</strain>
    </source>
</reference>
<dbReference type="PROSITE" id="PS50887">
    <property type="entry name" value="GGDEF"/>
    <property type="match status" value="1"/>
</dbReference>
<keyword evidence="6" id="KW-0597">Phosphoprotein</keyword>